<protein>
    <submittedName>
        <fullName evidence="1">Uncharacterized protein</fullName>
    </submittedName>
</protein>
<proteinExistence type="predicted"/>
<dbReference type="EMBL" id="CM042034">
    <property type="protein sequence ID" value="KAI3762278.1"/>
    <property type="molecule type" value="Genomic_DNA"/>
</dbReference>
<reference evidence="1 2" key="2">
    <citation type="journal article" date="2022" name="Mol. Ecol. Resour.">
        <title>The genomes of chicory, endive, great burdock and yacon provide insights into Asteraceae paleo-polyploidization history and plant inulin production.</title>
        <authorList>
            <person name="Fan W."/>
            <person name="Wang S."/>
            <person name="Wang H."/>
            <person name="Wang A."/>
            <person name="Jiang F."/>
            <person name="Liu H."/>
            <person name="Zhao H."/>
            <person name="Xu D."/>
            <person name="Zhang Y."/>
        </authorList>
    </citation>
    <scope>NUCLEOTIDE SEQUENCE [LARGE SCALE GENOMIC DNA]</scope>
    <source>
        <strain evidence="2">cv. Yunnan</strain>
        <tissue evidence="1">Leaves</tissue>
    </source>
</reference>
<gene>
    <name evidence="1" type="ORF">L1987_52703</name>
</gene>
<organism evidence="1 2">
    <name type="scientific">Smallanthus sonchifolius</name>
    <dbReference type="NCBI Taxonomy" id="185202"/>
    <lineage>
        <taxon>Eukaryota</taxon>
        <taxon>Viridiplantae</taxon>
        <taxon>Streptophyta</taxon>
        <taxon>Embryophyta</taxon>
        <taxon>Tracheophyta</taxon>
        <taxon>Spermatophyta</taxon>
        <taxon>Magnoliopsida</taxon>
        <taxon>eudicotyledons</taxon>
        <taxon>Gunneridae</taxon>
        <taxon>Pentapetalae</taxon>
        <taxon>asterids</taxon>
        <taxon>campanulids</taxon>
        <taxon>Asterales</taxon>
        <taxon>Asteraceae</taxon>
        <taxon>Asteroideae</taxon>
        <taxon>Heliantheae alliance</taxon>
        <taxon>Millerieae</taxon>
        <taxon>Smallanthus</taxon>
    </lineage>
</organism>
<evidence type="ECO:0000313" key="1">
    <source>
        <dbReference type="EMBL" id="KAI3762278.1"/>
    </source>
</evidence>
<accession>A0ACB9ET79</accession>
<sequence>MLVSLRKALIIWKFVYEMGNMHKNNVDDIVLFGGLPRIHKLHRLLVETRICTKICSYFISIHPYPLYDFL</sequence>
<name>A0ACB9ET79_9ASTR</name>
<reference evidence="2" key="1">
    <citation type="journal article" date="2022" name="Mol. Ecol. Resour.">
        <title>The genomes of chicory, endive, great burdock and yacon provide insights into Asteraceae palaeo-polyploidization history and plant inulin production.</title>
        <authorList>
            <person name="Fan W."/>
            <person name="Wang S."/>
            <person name="Wang H."/>
            <person name="Wang A."/>
            <person name="Jiang F."/>
            <person name="Liu H."/>
            <person name="Zhao H."/>
            <person name="Xu D."/>
            <person name="Zhang Y."/>
        </authorList>
    </citation>
    <scope>NUCLEOTIDE SEQUENCE [LARGE SCALE GENOMIC DNA]</scope>
    <source>
        <strain evidence="2">cv. Yunnan</strain>
    </source>
</reference>
<comment type="caution">
    <text evidence="1">The sequence shown here is derived from an EMBL/GenBank/DDBJ whole genome shotgun (WGS) entry which is preliminary data.</text>
</comment>
<evidence type="ECO:0000313" key="2">
    <source>
        <dbReference type="Proteomes" id="UP001056120"/>
    </source>
</evidence>
<keyword evidence="2" id="KW-1185">Reference proteome</keyword>
<dbReference type="Proteomes" id="UP001056120">
    <property type="component" value="Linkage Group LG17"/>
</dbReference>